<dbReference type="AlphaFoldDB" id="A0A1B3B9X2"/>
<dbReference type="Gene3D" id="3.20.20.150">
    <property type="entry name" value="Divalent-metal-dependent TIM barrel enzymes"/>
    <property type="match status" value="1"/>
</dbReference>
<name>A0A1B3B9X2_9GAMM</name>
<evidence type="ECO:0000313" key="2">
    <source>
        <dbReference type="EMBL" id="AOE49575.1"/>
    </source>
</evidence>
<organism evidence="2 3">
    <name type="scientific">Kangiella sediminilitoris</name>
    <dbReference type="NCBI Taxonomy" id="1144748"/>
    <lineage>
        <taxon>Bacteria</taxon>
        <taxon>Pseudomonadati</taxon>
        <taxon>Pseudomonadota</taxon>
        <taxon>Gammaproteobacteria</taxon>
        <taxon>Kangiellales</taxon>
        <taxon>Kangiellaceae</taxon>
        <taxon>Kangiella</taxon>
    </lineage>
</organism>
<dbReference type="KEGG" id="ksd:KS2013_853"/>
<sequence>MYPVSGTGLGLRRDFMKEFDALKSSNVDFMEVAPENWLPFGGNLEQVFGEYAEHFPFVIHGLSLSIGGPSPLDTAFVKDVAKFIKRYNIRCYSEHLSYCSDDGHMYDLMPIPFTEEAVHYVADRIKQVQDIIGQRLAMENVSYYAAPGQEMSELEFFRAVLEEADCDMLLDINNIYVNSINHRYDPEEFLLALPKDRIAYAHIAGHYDEADDLKVDTHGDNVKPDVWALLETAYQHFGVFPTLLERDFNIPPMAELLLEVDHIKKLQDKYSSDLTTGSAIA</sequence>
<evidence type="ECO:0000313" key="3">
    <source>
        <dbReference type="Proteomes" id="UP000094147"/>
    </source>
</evidence>
<dbReference type="InterPro" id="IPR007801">
    <property type="entry name" value="MbnB/TglH/ChrH"/>
</dbReference>
<comment type="similarity">
    <text evidence="1">Belongs to the UPF0276 family.</text>
</comment>
<dbReference type="HAMAP" id="MF_00697">
    <property type="entry name" value="UPF0276"/>
    <property type="match status" value="1"/>
</dbReference>
<protein>
    <recommendedName>
        <fullName evidence="1">UPF0276 protein KS2013_853</fullName>
    </recommendedName>
</protein>
<dbReference type="PATRIC" id="fig|1144748.3.peg.863"/>
<dbReference type="NCBIfam" id="NF003818">
    <property type="entry name" value="PRK05409.1"/>
    <property type="match status" value="1"/>
</dbReference>
<dbReference type="PANTHER" id="PTHR42194">
    <property type="entry name" value="UPF0276 PROTEIN HI_1600"/>
    <property type="match status" value="1"/>
</dbReference>
<dbReference type="PANTHER" id="PTHR42194:SF1">
    <property type="entry name" value="UPF0276 PROTEIN HI_1600"/>
    <property type="match status" value="1"/>
</dbReference>
<keyword evidence="3" id="KW-1185">Reference proteome</keyword>
<dbReference type="Pfam" id="PF05114">
    <property type="entry name" value="MbnB_TglH_ChrH"/>
    <property type="match status" value="1"/>
</dbReference>
<dbReference type="RefSeq" id="WP_228703732.1">
    <property type="nucleotide sequence ID" value="NZ_CP012418.1"/>
</dbReference>
<dbReference type="SUPFAM" id="SSF51658">
    <property type="entry name" value="Xylose isomerase-like"/>
    <property type="match status" value="1"/>
</dbReference>
<accession>A0A1B3B9X2</accession>
<dbReference type="STRING" id="1144748.KS2013_853"/>
<dbReference type="Proteomes" id="UP000094147">
    <property type="component" value="Chromosome"/>
</dbReference>
<gene>
    <name evidence="2" type="ORF">KS2013_853</name>
</gene>
<dbReference type="EMBL" id="CP012418">
    <property type="protein sequence ID" value="AOE49575.1"/>
    <property type="molecule type" value="Genomic_DNA"/>
</dbReference>
<reference evidence="3" key="1">
    <citation type="submission" date="2015-08" db="EMBL/GenBank/DDBJ databases">
        <authorList>
            <person name="Kim K.M."/>
        </authorList>
    </citation>
    <scope>NUCLEOTIDE SEQUENCE [LARGE SCALE GENOMIC DNA]</scope>
    <source>
        <strain evidence="3">KCTC 23892</strain>
    </source>
</reference>
<evidence type="ECO:0000256" key="1">
    <source>
        <dbReference type="HAMAP-Rule" id="MF_00697"/>
    </source>
</evidence>
<dbReference type="InterPro" id="IPR036237">
    <property type="entry name" value="Xyl_isomerase-like_sf"/>
</dbReference>
<proteinExistence type="inferred from homology"/>